<dbReference type="Gene3D" id="3.40.50.720">
    <property type="entry name" value="NAD(P)-binding Rossmann-like Domain"/>
    <property type="match status" value="1"/>
</dbReference>
<dbReference type="GO" id="GO:0005737">
    <property type="term" value="C:cytoplasm"/>
    <property type="evidence" value="ECO:0007669"/>
    <property type="project" value="TreeGrafter"/>
</dbReference>
<dbReference type="SUPFAM" id="SSF51735">
    <property type="entry name" value="NAD(P)-binding Rossmann-fold domains"/>
    <property type="match status" value="1"/>
</dbReference>
<gene>
    <name evidence="1" type="ORF">G7Y31_04410</name>
</gene>
<dbReference type="PANTHER" id="PTHR13812">
    <property type="entry name" value="KETIMINE REDUCTASE MU-CRYSTALLIN"/>
    <property type="match status" value="1"/>
</dbReference>
<dbReference type="Pfam" id="PF02423">
    <property type="entry name" value="OCD_Mu_crystall"/>
    <property type="match status" value="1"/>
</dbReference>
<dbReference type="RefSeq" id="WP_165008972.1">
    <property type="nucleotide sequence ID" value="NZ_CP064954.1"/>
</dbReference>
<dbReference type="Proteomes" id="UP000594681">
    <property type="component" value="Chromosome"/>
</dbReference>
<keyword evidence="2" id="KW-1185">Reference proteome</keyword>
<evidence type="ECO:0000313" key="2">
    <source>
        <dbReference type="Proteomes" id="UP000594681"/>
    </source>
</evidence>
<name>A0A7T0KFR5_9CORY</name>
<dbReference type="AlphaFoldDB" id="A0A7T0KFR5"/>
<accession>A0A7T0KFR5</accession>
<reference evidence="1 2" key="1">
    <citation type="submission" date="2020-11" db="EMBL/GenBank/DDBJ databases">
        <title>Corynebacterium sp. ZJ-599.</title>
        <authorList>
            <person name="Zhou J."/>
        </authorList>
    </citation>
    <scope>NUCLEOTIDE SEQUENCE [LARGE SCALE GENOMIC DNA]</scope>
    <source>
        <strain evidence="1 2">ZJ-599</strain>
    </source>
</reference>
<dbReference type="Gene3D" id="3.30.1780.10">
    <property type="entry name" value="ornithine cyclodeaminase, domain 1"/>
    <property type="match status" value="1"/>
</dbReference>
<dbReference type="EMBL" id="CP064954">
    <property type="protein sequence ID" value="QPK79940.1"/>
    <property type="molecule type" value="Genomic_DNA"/>
</dbReference>
<dbReference type="PANTHER" id="PTHR13812:SF19">
    <property type="entry name" value="KETIMINE REDUCTASE MU-CRYSTALLIN"/>
    <property type="match status" value="1"/>
</dbReference>
<proteinExistence type="predicted"/>
<dbReference type="InterPro" id="IPR023401">
    <property type="entry name" value="ODC_N"/>
</dbReference>
<dbReference type="InterPro" id="IPR003462">
    <property type="entry name" value="ODC_Mu_crystall"/>
</dbReference>
<protein>
    <submittedName>
        <fullName evidence="1">Ornithine cyclodeaminase family protein</fullName>
    </submittedName>
</protein>
<dbReference type="KEGG" id="cliz:G7Y31_04410"/>
<dbReference type="InterPro" id="IPR036291">
    <property type="entry name" value="NAD(P)-bd_dom_sf"/>
</dbReference>
<organism evidence="1 2">
    <name type="scientific">Corynebacterium lizhenjunii</name>
    <dbReference type="NCBI Taxonomy" id="2709394"/>
    <lineage>
        <taxon>Bacteria</taxon>
        <taxon>Bacillati</taxon>
        <taxon>Actinomycetota</taxon>
        <taxon>Actinomycetes</taxon>
        <taxon>Mycobacteriales</taxon>
        <taxon>Corynebacteriaceae</taxon>
        <taxon>Corynebacterium</taxon>
    </lineage>
</organism>
<evidence type="ECO:0000313" key="1">
    <source>
        <dbReference type="EMBL" id="QPK79940.1"/>
    </source>
</evidence>
<sequence>MLHISAQDVANLVSPADAVKCIHETLAAGFDPAQDFARDAKPVPGGEFLLMPSASTAGFGVKLVSVADPDPNFTGPRIQGTYVLFDGATLAPHATIDGVALTNLRTPAASLAGVRDFLADSPAPLSAVVIGTGPQGRWHARTLEDMLRGTREVAITFASRTRPADLDRWVRMGSPEAAAALSTADVIITTTTSTTPVISRKDISDTAIVVAVGSHSPQARELAADILADATVIVEDKATALREAGDVVLAIEDSALSGEDLVEIKDVLCQRSTVSLKAPIVFKTTGMAWQDLVIAQLIAQRYAH</sequence>
<dbReference type="PIRSF" id="PIRSF001439">
    <property type="entry name" value="CryM"/>
    <property type="match status" value="1"/>
</dbReference>